<organism evidence="1 2">
    <name type="scientific">Candidatus Nitrosocosmicus franklandianus</name>
    <dbReference type="NCBI Taxonomy" id="1798806"/>
    <lineage>
        <taxon>Archaea</taxon>
        <taxon>Nitrososphaerota</taxon>
        <taxon>Nitrososphaeria</taxon>
        <taxon>Nitrososphaerales</taxon>
        <taxon>Nitrososphaeraceae</taxon>
        <taxon>Candidatus Nitrosocosmicus</taxon>
    </lineage>
</organism>
<evidence type="ECO:0000313" key="1">
    <source>
        <dbReference type="EMBL" id="VFJ12577.1"/>
    </source>
</evidence>
<protein>
    <submittedName>
        <fullName evidence="1">Aspartyl/glutamyl-tRNA amidotransferase subunit C</fullName>
    </submittedName>
</protein>
<dbReference type="EMBL" id="LR216287">
    <property type="protein sequence ID" value="VFJ12577.1"/>
    <property type="molecule type" value="Genomic_DNA"/>
</dbReference>
<dbReference type="GeneID" id="39419824"/>
<dbReference type="GO" id="GO:0006450">
    <property type="term" value="P:regulation of translational fidelity"/>
    <property type="evidence" value="ECO:0007669"/>
    <property type="project" value="InterPro"/>
</dbReference>
<keyword evidence="2" id="KW-1185">Reference proteome</keyword>
<dbReference type="SUPFAM" id="SSF141000">
    <property type="entry name" value="Glu-tRNAGln amidotransferase C subunit"/>
    <property type="match status" value="1"/>
</dbReference>
<sequence length="100" mass="11306">MSNVDDIKKLCELSKLEIPNEMIIETAKKIHEVLTLFDKLDEFDTTGDNKLKMGGDMKIEKPFDSLRDDEPQTGKLAESSVNIKIKPLNTKNGYILGPRI</sequence>
<dbReference type="Proteomes" id="UP000294299">
    <property type="component" value="Chromosome NFRAN"/>
</dbReference>
<keyword evidence="1" id="KW-0808">Transferase</keyword>
<reference evidence="1 2" key="1">
    <citation type="submission" date="2019-02" db="EMBL/GenBank/DDBJ databases">
        <authorList>
            <person name="Lehtovirta-Morley E L."/>
        </authorList>
    </citation>
    <scope>NUCLEOTIDE SEQUENCE [LARGE SCALE GENOMIC DNA]</scope>
    <source>
        <strain evidence="1">NFRAN1</strain>
    </source>
</reference>
<proteinExistence type="predicted"/>
<accession>A0A484IA75</accession>
<name>A0A484IA75_9ARCH</name>
<gene>
    <name evidence="1" type="ORF">NFRAN_0256</name>
</gene>
<dbReference type="GO" id="GO:0016740">
    <property type="term" value="F:transferase activity"/>
    <property type="evidence" value="ECO:0007669"/>
    <property type="project" value="UniProtKB-KW"/>
</dbReference>
<dbReference type="AlphaFoldDB" id="A0A484IA75"/>
<dbReference type="OrthoDB" id="11990at2157"/>
<dbReference type="InterPro" id="IPR036113">
    <property type="entry name" value="Asp/Glu-ADT_sf_sub_c"/>
</dbReference>
<dbReference type="RefSeq" id="WP_134482681.1">
    <property type="nucleotide sequence ID" value="NZ_LR216287.1"/>
</dbReference>
<evidence type="ECO:0000313" key="2">
    <source>
        <dbReference type="Proteomes" id="UP000294299"/>
    </source>
</evidence>
<dbReference type="KEGG" id="nfn:NFRAN_0256"/>
<dbReference type="Gene3D" id="1.10.20.60">
    <property type="entry name" value="Glu-tRNAGln amidotransferase C subunit, N-terminal domain"/>
    <property type="match status" value="1"/>
</dbReference>